<protein>
    <submittedName>
        <fullName evidence="1">Uncharacterized protein</fullName>
    </submittedName>
</protein>
<keyword evidence="2" id="KW-1185">Reference proteome</keyword>
<comment type="caution">
    <text evidence="1">The sequence shown here is derived from an EMBL/GenBank/DDBJ whole genome shotgun (WGS) entry which is preliminary data.</text>
</comment>
<dbReference type="EMBL" id="VSRR010022897">
    <property type="protein sequence ID" value="MPC65076.1"/>
    <property type="molecule type" value="Genomic_DNA"/>
</dbReference>
<reference evidence="1 2" key="1">
    <citation type="submission" date="2019-05" db="EMBL/GenBank/DDBJ databases">
        <title>Another draft genome of Portunus trituberculatus and its Hox gene families provides insights of decapod evolution.</title>
        <authorList>
            <person name="Jeong J.-H."/>
            <person name="Song I."/>
            <person name="Kim S."/>
            <person name="Choi T."/>
            <person name="Kim D."/>
            <person name="Ryu S."/>
            <person name="Kim W."/>
        </authorList>
    </citation>
    <scope>NUCLEOTIDE SEQUENCE [LARGE SCALE GENOMIC DNA]</scope>
    <source>
        <tissue evidence="1">Muscle</tissue>
    </source>
</reference>
<evidence type="ECO:0000313" key="1">
    <source>
        <dbReference type="EMBL" id="MPC65076.1"/>
    </source>
</evidence>
<dbReference type="Proteomes" id="UP000324222">
    <property type="component" value="Unassembled WGS sequence"/>
</dbReference>
<proteinExistence type="predicted"/>
<evidence type="ECO:0000313" key="2">
    <source>
        <dbReference type="Proteomes" id="UP000324222"/>
    </source>
</evidence>
<organism evidence="1 2">
    <name type="scientific">Portunus trituberculatus</name>
    <name type="common">Swimming crab</name>
    <name type="synonym">Neptunus trituberculatus</name>
    <dbReference type="NCBI Taxonomy" id="210409"/>
    <lineage>
        <taxon>Eukaryota</taxon>
        <taxon>Metazoa</taxon>
        <taxon>Ecdysozoa</taxon>
        <taxon>Arthropoda</taxon>
        <taxon>Crustacea</taxon>
        <taxon>Multicrustacea</taxon>
        <taxon>Malacostraca</taxon>
        <taxon>Eumalacostraca</taxon>
        <taxon>Eucarida</taxon>
        <taxon>Decapoda</taxon>
        <taxon>Pleocyemata</taxon>
        <taxon>Brachyura</taxon>
        <taxon>Eubrachyura</taxon>
        <taxon>Portunoidea</taxon>
        <taxon>Portunidae</taxon>
        <taxon>Portuninae</taxon>
        <taxon>Portunus</taxon>
    </lineage>
</organism>
<name>A0A5B7H575_PORTR</name>
<dbReference type="AlphaFoldDB" id="A0A5B7H575"/>
<sequence>MLRHHHHHHLWLLFSNPSALHLHYFKSLYL</sequence>
<gene>
    <name evidence="1" type="ORF">E2C01_059202</name>
</gene>
<accession>A0A5B7H575</accession>